<keyword evidence="1" id="KW-0418">Kinase</keyword>
<proteinExistence type="predicted"/>
<accession>A0A1P8WC56</accession>
<keyword evidence="2" id="KW-1185">Reference proteome</keyword>
<reference evidence="1 2" key="1">
    <citation type="journal article" date="2016" name="Front. Microbiol.">
        <title>Fuerstia marisgermanicae gen. nov., sp. nov., an Unusual Member of the Phylum Planctomycetes from the German Wadden Sea.</title>
        <authorList>
            <person name="Kohn T."/>
            <person name="Heuer A."/>
            <person name="Jogler M."/>
            <person name="Vollmers J."/>
            <person name="Boedeker C."/>
            <person name="Bunk B."/>
            <person name="Rast P."/>
            <person name="Borchert D."/>
            <person name="Glockner I."/>
            <person name="Freese H.M."/>
            <person name="Klenk H.P."/>
            <person name="Overmann J."/>
            <person name="Kaster A.K."/>
            <person name="Rohde M."/>
            <person name="Wiegand S."/>
            <person name="Jogler C."/>
        </authorList>
    </citation>
    <scope>NUCLEOTIDE SEQUENCE [LARGE SCALE GENOMIC DNA]</scope>
    <source>
        <strain evidence="1 2">NH11</strain>
    </source>
</reference>
<name>A0A1P8WC56_9PLAN</name>
<dbReference type="GO" id="GO:0016301">
    <property type="term" value="F:kinase activity"/>
    <property type="evidence" value="ECO:0007669"/>
    <property type="project" value="UniProtKB-KW"/>
</dbReference>
<dbReference type="SUPFAM" id="SSF52540">
    <property type="entry name" value="P-loop containing nucleoside triphosphate hydrolases"/>
    <property type="match status" value="1"/>
</dbReference>
<sequence length="204" mass="22230">MSHVVAICGMMGSGKSTLLDLLSSQLGDCIVLEEDAYNPAPLKSIGEVKAWWDRGGQVDEFDLSALVSALEAATAASDRVVFLETQFGRLHAALRPHIDLQVWIDVDADIAFARKVAQLTRQMLSNPESASAADSLAWLAEFCDSYVQTTRQLFARQRTQVGQQSDERLNGNGTPQKVCERLQALLAPLLPSPNSSTMAQEIVQ</sequence>
<dbReference type="OrthoDB" id="3192509at2"/>
<dbReference type="KEGG" id="fmr:Fuma_01241"/>
<keyword evidence="1" id="KW-0808">Transferase</keyword>
<organism evidence="1 2">
    <name type="scientific">Fuerstiella marisgermanici</name>
    <dbReference type="NCBI Taxonomy" id="1891926"/>
    <lineage>
        <taxon>Bacteria</taxon>
        <taxon>Pseudomonadati</taxon>
        <taxon>Planctomycetota</taxon>
        <taxon>Planctomycetia</taxon>
        <taxon>Planctomycetales</taxon>
        <taxon>Planctomycetaceae</taxon>
        <taxon>Fuerstiella</taxon>
    </lineage>
</organism>
<evidence type="ECO:0000313" key="2">
    <source>
        <dbReference type="Proteomes" id="UP000187735"/>
    </source>
</evidence>
<evidence type="ECO:0000313" key="1">
    <source>
        <dbReference type="EMBL" id="APZ91650.1"/>
    </source>
</evidence>
<dbReference type="Proteomes" id="UP000187735">
    <property type="component" value="Chromosome"/>
</dbReference>
<dbReference type="STRING" id="1891926.Fuma_01241"/>
<gene>
    <name evidence="1" type="ORF">Fuma_01241</name>
</gene>
<dbReference type="AlphaFoldDB" id="A0A1P8WC56"/>
<dbReference type="Gene3D" id="3.40.50.300">
    <property type="entry name" value="P-loop containing nucleotide triphosphate hydrolases"/>
    <property type="match status" value="1"/>
</dbReference>
<dbReference type="RefSeq" id="WP_077023377.1">
    <property type="nucleotide sequence ID" value="NZ_CP017641.1"/>
</dbReference>
<dbReference type="EMBL" id="CP017641">
    <property type="protein sequence ID" value="APZ91650.1"/>
    <property type="molecule type" value="Genomic_DNA"/>
</dbReference>
<dbReference type="InterPro" id="IPR027417">
    <property type="entry name" value="P-loop_NTPase"/>
</dbReference>
<protein>
    <submittedName>
        <fullName evidence="1">Uridine/cytidine kinase</fullName>
    </submittedName>
</protein>